<dbReference type="AlphaFoldDB" id="A0A024HBF5"/>
<evidence type="ECO:0000256" key="1">
    <source>
        <dbReference type="SAM" id="SignalP"/>
    </source>
</evidence>
<keyword evidence="1" id="KW-0732">Signal</keyword>
<dbReference type="HOGENOM" id="CLU_1577166_0_0_6"/>
<feature type="signal peptide" evidence="1">
    <location>
        <begin position="1"/>
        <end position="23"/>
    </location>
</feature>
<keyword evidence="3" id="KW-1185">Reference proteome</keyword>
<reference evidence="2 3" key="2">
    <citation type="submission" date="2014-05" db="EMBL/GenBank/DDBJ databases">
        <title>Genome sequence of the 3-chlorobenzoate degrading bacterium Pseudomonas knackmussii B13 shows multiple evidence for horizontal gene transfer.</title>
        <authorList>
            <person name="Miyazaki R."/>
            <person name="Bertelli C."/>
            <person name="Falquet L."/>
            <person name="Robinson-Rechavi M."/>
            <person name="Gharib W."/>
            <person name="Roy S."/>
            <person name="Van der Meer J.R."/>
        </authorList>
    </citation>
    <scope>NUCLEOTIDE SEQUENCE [LARGE SCALE GENOMIC DNA]</scope>
    <source>
        <strain evidence="2 3">B13</strain>
    </source>
</reference>
<dbReference type="PATRIC" id="fig|1301098.3.peg.553"/>
<accession>A0A024HBF5</accession>
<organism evidence="2 3">
    <name type="scientific">Pseudomonas knackmussii (strain DSM 6978 / CCUG 54928 / LMG 23759 / B13)</name>
    <dbReference type="NCBI Taxonomy" id="1301098"/>
    <lineage>
        <taxon>Bacteria</taxon>
        <taxon>Pseudomonadati</taxon>
        <taxon>Pseudomonadota</taxon>
        <taxon>Gammaproteobacteria</taxon>
        <taxon>Pseudomonadales</taxon>
        <taxon>Pseudomonadaceae</taxon>
        <taxon>Pseudomonas</taxon>
    </lineage>
</organism>
<dbReference type="Proteomes" id="UP000025241">
    <property type="component" value="Chromosome I"/>
</dbReference>
<sequence>MRLFAILLLCLALATCTTQIPQAHVTQLADARLNGLHAFQLMPPENAVDALPYASRYPLLNAWLRQGMEQRGYRDSAQPQLRVYYWLALRDAPLEFKVDVPPPQSLGPYLAIHRLHDETGTLRVRLTDLRDQVLWEGTVSTGLSPQHASSELLRHATEALVGQVPKAAP</sequence>
<dbReference type="RefSeq" id="WP_043248819.1">
    <property type="nucleotide sequence ID" value="NZ_HG322950.1"/>
</dbReference>
<dbReference type="OrthoDB" id="6881807at2"/>
<protein>
    <submittedName>
        <fullName evidence="2">Uncharacterized protein</fullName>
    </submittedName>
</protein>
<evidence type="ECO:0000313" key="2">
    <source>
        <dbReference type="EMBL" id="CDF81914.1"/>
    </source>
</evidence>
<feature type="chain" id="PRO_5001533018" evidence="1">
    <location>
        <begin position="24"/>
        <end position="169"/>
    </location>
</feature>
<dbReference type="EMBL" id="HG322950">
    <property type="protein sequence ID" value="CDF81914.1"/>
    <property type="molecule type" value="Genomic_DNA"/>
</dbReference>
<proteinExistence type="predicted"/>
<dbReference type="KEGG" id="pkc:PKB_0537"/>
<dbReference type="STRING" id="1301098.PKB_0537"/>
<evidence type="ECO:0000313" key="3">
    <source>
        <dbReference type="Proteomes" id="UP000025241"/>
    </source>
</evidence>
<reference evidence="2 3" key="1">
    <citation type="submission" date="2013-03" db="EMBL/GenBank/DDBJ databases">
        <authorList>
            <person name="Linke B."/>
        </authorList>
    </citation>
    <scope>NUCLEOTIDE SEQUENCE [LARGE SCALE GENOMIC DNA]</scope>
    <source>
        <strain evidence="2 3">B13</strain>
    </source>
</reference>
<gene>
    <name evidence="2" type="ORF">PKB_0537</name>
</gene>
<name>A0A024HBF5_PSEKB</name>